<keyword evidence="3" id="KW-0645">Protease</keyword>
<dbReference type="Pfam" id="PF01145">
    <property type="entry name" value="Band_7"/>
    <property type="match status" value="1"/>
</dbReference>
<protein>
    <submittedName>
        <fullName evidence="3">Regulator of protease activity HflC (Stomatin/prohibitin superfamily)</fullName>
    </submittedName>
</protein>
<evidence type="ECO:0000313" key="4">
    <source>
        <dbReference type="Proteomes" id="UP000587760"/>
    </source>
</evidence>
<evidence type="ECO:0000313" key="3">
    <source>
        <dbReference type="EMBL" id="MBB6478951.1"/>
    </source>
</evidence>
<dbReference type="RefSeq" id="WP_184743476.1">
    <property type="nucleotide sequence ID" value="NZ_JACHGJ010000001.1"/>
</dbReference>
<sequence length="416" mass="46086">MAKVSPRRIGFLVVFAIIAGVVLFFSQSLVETVEGGEIHVKQAFITGTLTIRTEEGLYPQMFGKITKYYRTHETYLSNDPLDGGMGSDTQATTVRFGDGGTAEIGSVTQWRMPLIDEDIIKIHRNFRSFQSMAAQVRQWVIEVEKQTASTFKADETYSTRRGEFAQLISDQIAHGLYATTTVEVQTPTNEVDEEGNPVMATSTKVVIKTDEAGNPIVTKPGIFKEYNLELVNNTLKDIDYDETIDALIAQKKKAEQEKAVAITNAEKARQDAITAEEEGKAREARAKADENVAKITAVTQAQKEKEVAELNAQKQLEVARLNRQSAEEEAEARLVRERAEAESNRLKVAAGLTPQQKAEFDLKIADVVSKNMASVDLPEMMIFGGGEGSPMNPWDAVGLESFMNIQKEIQNQTQNQ</sequence>
<organism evidence="3 4">
    <name type="scientific">Spirochaeta isovalerica</name>
    <dbReference type="NCBI Taxonomy" id="150"/>
    <lineage>
        <taxon>Bacteria</taxon>
        <taxon>Pseudomonadati</taxon>
        <taxon>Spirochaetota</taxon>
        <taxon>Spirochaetia</taxon>
        <taxon>Spirochaetales</taxon>
        <taxon>Spirochaetaceae</taxon>
        <taxon>Spirochaeta</taxon>
    </lineage>
</organism>
<dbReference type="GO" id="GO:0006508">
    <property type="term" value="P:proteolysis"/>
    <property type="evidence" value="ECO:0007669"/>
    <property type="project" value="UniProtKB-KW"/>
</dbReference>
<accession>A0A841R6D7</accession>
<proteinExistence type="predicted"/>
<keyword evidence="4" id="KW-1185">Reference proteome</keyword>
<feature type="coiled-coil region" evidence="1">
    <location>
        <begin position="244"/>
        <end position="271"/>
    </location>
</feature>
<dbReference type="AlphaFoldDB" id="A0A841R6D7"/>
<dbReference type="Proteomes" id="UP000587760">
    <property type="component" value="Unassembled WGS sequence"/>
</dbReference>
<keyword evidence="1" id="KW-0175">Coiled coil</keyword>
<feature type="coiled-coil region" evidence="1">
    <location>
        <begin position="309"/>
        <end position="338"/>
    </location>
</feature>
<gene>
    <name evidence="3" type="ORF">HNR50_000584</name>
</gene>
<dbReference type="InterPro" id="IPR001107">
    <property type="entry name" value="Band_7"/>
</dbReference>
<reference evidence="3 4" key="1">
    <citation type="submission" date="2020-08" db="EMBL/GenBank/DDBJ databases">
        <title>Genomic Encyclopedia of Type Strains, Phase IV (KMG-IV): sequencing the most valuable type-strain genomes for metagenomic binning, comparative biology and taxonomic classification.</title>
        <authorList>
            <person name="Goeker M."/>
        </authorList>
    </citation>
    <scope>NUCLEOTIDE SEQUENCE [LARGE SCALE GENOMIC DNA]</scope>
    <source>
        <strain evidence="3 4">DSM 2461</strain>
    </source>
</reference>
<evidence type="ECO:0000256" key="1">
    <source>
        <dbReference type="SAM" id="Coils"/>
    </source>
</evidence>
<feature type="domain" description="Band 7" evidence="2">
    <location>
        <begin position="33"/>
        <end position="267"/>
    </location>
</feature>
<dbReference type="EMBL" id="JACHGJ010000001">
    <property type="protein sequence ID" value="MBB6478951.1"/>
    <property type="molecule type" value="Genomic_DNA"/>
</dbReference>
<name>A0A841R6D7_9SPIO</name>
<evidence type="ECO:0000259" key="2">
    <source>
        <dbReference type="Pfam" id="PF01145"/>
    </source>
</evidence>
<keyword evidence="3" id="KW-0378">Hydrolase</keyword>
<dbReference type="GO" id="GO:0008233">
    <property type="term" value="F:peptidase activity"/>
    <property type="evidence" value="ECO:0007669"/>
    <property type="project" value="UniProtKB-KW"/>
</dbReference>
<comment type="caution">
    <text evidence="3">The sequence shown here is derived from an EMBL/GenBank/DDBJ whole genome shotgun (WGS) entry which is preliminary data.</text>
</comment>